<dbReference type="Gene3D" id="3.10.20.90">
    <property type="entry name" value="Phosphatidylinositol 3-kinase Catalytic Subunit, Chain A, domain 1"/>
    <property type="match status" value="1"/>
</dbReference>
<feature type="transmembrane region" description="Helical" evidence="2">
    <location>
        <begin position="326"/>
        <end position="345"/>
    </location>
</feature>
<feature type="transmembrane region" description="Helical" evidence="2">
    <location>
        <begin position="420"/>
        <end position="439"/>
    </location>
</feature>
<feature type="transmembrane region" description="Helical" evidence="2">
    <location>
        <begin position="116"/>
        <end position="133"/>
    </location>
</feature>
<dbReference type="InterPro" id="IPR024962">
    <property type="entry name" value="YukD-like"/>
</dbReference>
<name>A0ABU1FQQ4_9MICC</name>
<keyword evidence="2" id="KW-1133">Transmembrane helix</keyword>
<gene>
    <name evidence="3" type="ORF">RH857_02165</name>
</gene>
<feature type="transmembrane region" description="Helical" evidence="2">
    <location>
        <begin position="171"/>
        <end position="186"/>
    </location>
</feature>
<dbReference type="Proteomes" id="UP001260872">
    <property type="component" value="Unassembled WGS sequence"/>
</dbReference>
<evidence type="ECO:0000256" key="1">
    <source>
        <dbReference type="SAM" id="MobiDB-lite"/>
    </source>
</evidence>
<feature type="transmembrane region" description="Helical" evidence="2">
    <location>
        <begin position="245"/>
        <end position="265"/>
    </location>
</feature>
<dbReference type="Pfam" id="PF08817">
    <property type="entry name" value="YukD"/>
    <property type="match status" value="1"/>
</dbReference>
<feature type="transmembrane region" description="Helical" evidence="2">
    <location>
        <begin position="216"/>
        <end position="233"/>
    </location>
</feature>
<organism evidence="3 4">
    <name type="scientific">Nesterenkonia flava</name>
    <dbReference type="NCBI Taxonomy" id="469799"/>
    <lineage>
        <taxon>Bacteria</taxon>
        <taxon>Bacillati</taxon>
        <taxon>Actinomycetota</taxon>
        <taxon>Actinomycetes</taxon>
        <taxon>Micrococcales</taxon>
        <taxon>Micrococcaceae</taxon>
        <taxon>Nesterenkonia</taxon>
    </lineage>
</organism>
<feature type="transmembrane region" description="Helical" evidence="2">
    <location>
        <begin position="145"/>
        <end position="164"/>
    </location>
</feature>
<dbReference type="RefSeq" id="WP_310536336.1">
    <property type="nucleotide sequence ID" value="NZ_BAAAOC010000093.1"/>
</dbReference>
<comment type="caution">
    <text evidence="3">The sequence shown here is derived from an EMBL/GenBank/DDBJ whole genome shotgun (WGS) entry which is preliminary data.</text>
</comment>
<reference evidence="4" key="1">
    <citation type="submission" date="2023-07" db="EMBL/GenBank/DDBJ databases">
        <title>Description of three actinobacteria isolated from air of manufacturing shop in a pharmaceutical factory.</title>
        <authorList>
            <person name="Zhang D.-F."/>
        </authorList>
    </citation>
    <scope>NUCLEOTIDE SEQUENCE [LARGE SCALE GENOMIC DNA]</scope>
    <source>
        <strain evidence="4">CCTCC AB 207010</strain>
    </source>
</reference>
<proteinExistence type="predicted"/>
<feature type="transmembrane region" description="Helical" evidence="2">
    <location>
        <begin position="299"/>
        <end position="320"/>
    </location>
</feature>
<feature type="transmembrane region" description="Helical" evidence="2">
    <location>
        <begin position="357"/>
        <end position="375"/>
    </location>
</feature>
<accession>A0ABU1FQQ4</accession>
<keyword evidence="2" id="KW-0812">Transmembrane</keyword>
<keyword evidence="4" id="KW-1185">Reference proteome</keyword>
<evidence type="ECO:0000313" key="4">
    <source>
        <dbReference type="Proteomes" id="UP001260872"/>
    </source>
</evidence>
<evidence type="ECO:0000313" key="3">
    <source>
        <dbReference type="EMBL" id="MDR5710948.1"/>
    </source>
</evidence>
<evidence type="ECO:0000256" key="2">
    <source>
        <dbReference type="SAM" id="Phobius"/>
    </source>
</evidence>
<feature type="region of interest" description="Disordered" evidence="1">
    <location>
        <begin position="40"/>
        <end position="60"/>
    </location>
</feature>
<keyword evidence="2" id="KW-0472">Membrane</keyword>
<feature type="compositionally biased region" description="Low complexity" evidence="1">
    <location>
        <begin position="50"/>
        <end position="60"/>
    </location>
</feature>
<dbReference type="EMBL" id="JAVKGT010000004">
    <property type="protein sequence ID" value="MDR5710948.1"/>
    <property type="molecule type" value="Genomic_DNA"/>
</dbReference>
<protein>
    <submittedName>
        <fullName evidence="3">EsaB/YukD family protein</fullName>
    </submittedName>
</protein>
<sequence length="443" mass="47401">MSGDYTRVTIAAGSRNIEALLPSRRPVAALMPEILRMSRAEGTAGDPRRLTLTPPGGPSLLPEQSLEAAHVRDGALLMLDQQQEAVPRPLVYDLSEESEDPETRVSDELTWQMSRLGSIGVTLVAGVAALLFLAEDGLPGHDSLWPLGLSALCLAVLAALPSTLLNADAELLILSAATLLVAYRWGWPDWPYAEWLPALWLVCSLLAWLSYRRRALGALMCASAAVLLGLLWWGTAQLVTHEHEVAAVTGIGSVILLGWAPRLALMLSGMNRLDDAIAAGGRPQLPEAERAYRNAHAGLAAAVVLCAVSMLLSVHLMLLSPASREAAPAGWTLALAALLTGITALRARSMPLAVERSILMTLALAAAVLLGFRVLDSAPQWLLVLLAVLVCLVGLTSRIIPLPEHVRARLRVIARRLELLATIALLPVGLGVFTIYPQLLETF</sequence>
<feature type="transmembrane region" description="Helical" evidence="2">
    <location>
        <begin position="192"/>
        <end position="209"/>
    </location>
</feature>
<feature type="transmembrane region" description="Helical" evidence="2">
    <location>
        <begin position="381"/>
        <end position="400"/>
    </location>
</feature>